<dbReference type="RefSeq" id="WP_197998738.1">
    <property type="nucleotide sequence ID" value="NZ_CP037920.1"/>
</dbReference>
<dbReference type="EMBL" id="CP037920">
    <property type="protein sequence ID" value="QDT95293.1"/>
    <property type="molecule type" value="Genomic_DNA"/>
</dbReference>
<reference evidence="1 2" key="1">
    <citation type="submission" date="2019-03" db="EMBL/GenBank/DDBJ databases">
        <title>Deep-cultivation of Planctomycetes and their phenomic and genomic characterization uncovers novel biology.</title>
        <authorList>
            <person name="Wiegand S."/>
            <person name="Jogler M."/>
            <person name="Boedeker C."/>
            <person name="Pinto D."/>
            <person name="Vollmers J."/>
            <person name="Rivas-Marin E."/>
            <person name="Kohn T."/>
            <person name="Peeters S.H."/>
            <person name="Heuer A."/>
            <person name="Rast P."/>
            <person name="Oberbeckmann S."/>
            <person name="Bunk B."/>
            <person name="Jeske O."/>
            <person name="Meyerdierks A."/>
            <person name="Storesund J.E."/>
            <person name="Kallscheuer N."/>
            <person name="Luecker S."/>
            <person name="Lage O.M."/>
            <person name="Pohl T."/>
            <person name="Merkel B.J."/>
            <person name="Hornburger P."/>
            <person name="Mueller R.-W."/>
            <person name="Bruemmer F."/>
            <person name="Labrenz M."/>
            <person name="Spormann A.M."/>
            <person name="Op den Camp H."/>
            <person name="Overmann J."/>
            <person name="Amann R."/>
            <person name="Jetten M.S.M."/>
            <person name="Mascher T."/>
            <person name="Medema M.H."/>
            <person name="Devos D.P."/>
            <person name="Kaster A.-K."/>
            <person name="Ovreas L."/>
            <person name="Rohde M."/>
            <person name="Galperin M.Y."/>
            <person name="Jogler C."/>
        </authorList>
    </citation>
    <scope>NUCLEOTIDE SEQUENCE [LARGE SCALE GENOMIC DNA]</scope>
    <source>
        <strain evidence="1 2">V144</strain>
    </source>
</reference>
<evidence type="ECO:0008006" key="3">
    <source>
        <dbReference type="Google" id="ProtNLM"/>
    </source>
</evidence>
<dbReference type="InterPro" id="IPR011474">
    <property type="entry name" value="DUF1580"/>
</dbReference>
<dbReference type="Proteomes" id="UP000318704">
    <property type="component" value="Chromosome"/>
</dbReference>
<protein>
    <recommendedName>
        <fullName evidence="3">DUF1580 domain-containing protein</fullName>
    </recommendedName>
</protein>
<proteinExistence type="predicted"/>
<gene>
    <name evidence="1" type="ORF">V144x_07350</name>
</gene>
<accession>A0A517VQN2</accession>
<dbReference type="Pfam" id="PF07618">
    <property type="entry name" value="DUF1580"/>
    <property type="match status" value="1"/>
</dbReference>
<dbReference type="KEGG" id="gaw:V144x_07350"/>
<dbReference type="AlphaFoldDB" id="A0A517VQN2"/>
<evidence type="ECO:0000313" key="2">
    <source>
        <dbReference type="Proteomes" id="UP000318704"/>
    </source>
</evidence>
<name>A0A517VQN2_9PLAN</name>
<evidence type="ECO:0000313" key="1">
    <source>
        <dbReference type="EMBL" id="QDT95293.1"/>
    </source>
</evidence>
<sequence>MIEIGKEKIITFVEAAKFLPRRRAGRKPHVSTLYRWAKQGLRNVKLETIQVGGTCCTSVEALQRFFDTLSTRPIFVCHRNKKRIEEAEQKLRDAGI</sequence>
<organism evidence="1 2">
    <name type="scientific">Gimesia aquarii</name>
    <dbReference type="NCBI Taxonomy" id="2527964"/>
    <lineage>
        <taxon>Bacteria</taxon>
        <taxon>Pseudomonadati</taxon>
        <taxon>Planctomycetota</taxon>
        <taxon>Planctomycetia</taxon>
        <taxon>Planctomycetales</taxon>
        <taxon>Planctomycetaceae</taxon>
        <taxon>Gimesia</taxon>
    </lineage>
</organism>